<gene>
    <name evidence="10" type="primary">LOC117653993</name>
</gene>
<proteinExistence type="inferred from homology"/>
<keyword evidence="3 8" id="KW-0812">Transmembrane</keyword>
<evidence type="ECO:0000256" key="5">
    <source>
        <dbReference type="ARBA" id="ARBA00022989"/>
    </source>
</evidence>
<dbReference type="GO" id="GO:0016020">
    <property type="term" value="C:membrane"/>
    <property type="evidence" value="ECO:0007669"/>
    <property type="project" value="UniProtKB-SubCell"/>
</dbReference>
<comment type="similarity">
    <text evidence="2">Belongs to the ninjurin family.</text>
</comment>
<accession>A0A6P9ACS1</accession>
<feature type="compositionally biased region" description="Polar residues" evidence="7">
    <location>
        <begin position="73"/>
        <end position="84"/>
    </location>
</feature>
<dbReference type="OrthoDB" id="6114058at2759"/>
<keyword evidence="4" id="KW-0130">Cell adhesion</keyword>
<dbReference type="GeneID" id="117653993"/>
<dbReference type="FunCoup" id="A0A6P9ACS1">
    <property type="interactions" value="13"/>
</dbReference>
<evidence type="ECO:0000313" key="9">
    <source>
        <dbReference type="Proteomes" id="UP000515158"/>
    </source>
</evidence>
<evidence type="ECO:0000256" key="7">
    <source>
        <dbReference type="SAM" id="MobiDB-lite"/>
    </source>
</evidence>
<dbReference type="PANTHER" id="PTHR12316:SF20">
    <property type="entry name" value="NINJURIN-A"/>
    <property type="match status" value="1"/>
</dbReference>
<dbReference type="GO" id="GO:0007155">
    <property type="term" value="P:cell adhesion"/>
    <property type="evidence" value="ECO:0007669"/>
    <property type="project" value="UniProtKB-KW"/>
</dbReference>
<dbReference type="PANTHER" id="PTHR12316">
    <property type="entry name" value="NINJURIN-RELATED"/>
    <property type="match status" value="1"/>
</dbReference>
<evidence type="ECO:0000256" key="4">
    <source>
        <dbReference type="ARBA" id="ARBA00022889"/>
    </source>
</evidence>
<organism evidence="10">
    <name type="scientific">Thrips palmi</name>
    <name type="common">Melon thrips</name>
    <dbReference type="NCBI Taxonomy" id="161013"/>
    <lineage>
        <taxon>Eukaryota</taxon>
        <taxon>Metazoa</taxon>
        <taxon>Ecdysozoa</taxon>
        <taxon>Arthropoda</taxon>
        <taxon>Hexapoda</taxon>
        <taxon>Insecta</taxon>
        <taxon>Pterygota</taxon>
        <taxon>Neoptera</taxon>
        <taxon>Paraneoptera</taxon>
        <taxon>Thysanoptera</taxon>
        <taxon>Terebrantia</taxon>
        <taxon>Thripoidea</taxon>
        <taxon>Thripidae</taxon>
        <taxon>Thrips</taxon>
    </lineage>
</organism>
<keyword evidence="5 8" id="KW-1133">Transmembrane helix</keyword>
<evidence type="ECO:0000256" key="6">
    <source>
        <dbReference type="ARBA" id="ARBA00023136"/>
    </source>
</evidence>
<dbReference type="GO" id="GO:0042246">
    <property type="term" value="P:tissue regeneration"/>
    <property type="evidence" value="ECO:0007669"/>
    <property type="project" value="InterPro"/>
</dbReference>
<feature type="compositionally biased region" description="Polar residues" evidence="7">
    <location>
        <begin position="24"/>
        <end position="39"/>
    </location>
</feature>
<protein>
    <submittedName>
        <fullName evidence="10">Uncharacterized protein LOC117653993 isoform X1</fullName>
    </submittedName>
</protein>
<evidence type="ECO:0000256" key="2">
    <source>
        <dbReference type="ARBA" id="ARBA00008141"/>
    </source>
</evidence>
<sequence>MKPAAFSRTLAPLAPKEEDLEMELSSNTRSQPFSLSKFSRNMFHLKPLKEPDAEEFPPSRNPSEVGDVDGKESTGNPGTDNTDGVSGIDDGLLPEKPHQFPRPGDPKFNGEYPVSLPDVPFGVGFGSSPDFPDVNVYQHKKTVAQGMMDIALLSANANQLRYVLESGGSHPYYFASLTLIGISLLLQVVVGVGLILNSRYNVTYETSMRKANRINNYTVLAIFLITVMNVFISAFGIATNNSGSNFPVSPRLEDGTGAELPTDMPLTSS</sequence>
<keyword evidence="6 8" id="KW-0472">Membrane</keyword>
<dbReference type="AlphaFoldDB" id="A0A6P9ACS1"/>
<feature type="transmembrane region" description="Helical" evidence="8">
    <location>
        <begin position="172"/>
        <end position="196"/>
    </location>
</feature>
<dbReference type="Pfam" id="PF04923">
    <property type="entry name" value="Ninjurin"/>
    <property type="match status" value="1"/>
</dbReference>
<dbReference type="KEGG" id="tpal:117653993"/>
<name>A0A6P9ACS1_THRPL</name>
<dbReference type="InterPro" id="IPR007007">
    <property type="entry name" value="Ninjurin"/>
</dbReference>
<comment type="subcellular location">
    <subcellularLocation>
        <location evidence="1">Membrane</location>
        <topology evidence="1">Multi-pass membrane protein</topology>
    </subcellularLocation>
</comment>
<dbReference type="Proteomes" id="UP000515158">
    <property type="component" value="Unplaced"/>
</dbReference>
<dbReference type="RefSeq" id="XP_034255998.1">
    <property type="nucleotide sequence ID" value="XM_034400107.1"/>
</dbReference>
<feature type="transmembrane region" description="Helical" evidence="8">
    <location>
        <begin position="217"/>
        <end position="238"/>
    </location>
</feature>
<feature type="region of interest" description="Disordered" evidence="7">
    <location>
        <begin position="1"/>
        <end position="105"/>
    </location>
</feature>
<evidence type="ECO:0000256" key="3">
    <source>
        <dbReference type="ARBA" id="ARBA00022692"/>
    </source>
</evidence>
<dbReference type="InParanoid" id="A0A6P9ACS1"/>
<reference evidence="10" key="1">
    <citation type="submission" date="2025-08" db="UniProtKB">
        <authorList>
            <consortium name="RefSeq"/>
        </authorList>
    </citation>
    <scope>IDENTIFICATION</scope>
    <source>
        <tissue evidence="10">Total insect</tissue>
    </source>
</reference>
<evidence type="ECO:0000256" key="1">
    <source>
        <dbReference type="ARBA" id="ARBA00004141"/>
    </source>
</evidence>
<evidence type="ECO:0000313" key="10">
    <source>
        <dbReference type="RefSeq" id="XP_034255998.1"/>
    </source>
</evidence>
<keyword evidence="9" id="KW-1185">Reference proteome</keyword>
<feature type="region of interest" description="Disordered" evidence="7">
    <location>
        <begin position="248"/>
        <end position="269"/>
    </location>
</feature>
<evidence type="ECO:0000256" key="8">
    <source>
        <dbReference type="SAM" id="Phobius"/>
    </source>
</evidence>